<feature type="domain" description="Radical SAM core" evidence="5">
    <location>
        <begin position="2"/>
        <end position="69"/>
    </location>
</feature>
<evidence type="ECO:0000313" key="6">
    <source>
        <dbReference type="EMBL" id="OGL79127.1"/>
    </source>
</evidence>
<evidence type="ECO:0000313" key="7">
    <source>
        <dbReference type="Proteomes" id="UP000176603"/>
    </source>
</evidence>
<accession>A0A1F7UN60</accession>
<organism evidence="6 7">
    <name type="scientific">Candidatus Uhrbacteria bacterium RIFCSPHIGHO2_12_FULL_60_25</name>
    <dbReference type="NCBI Taxonomy" id="1802399"/>
    <lineage>
        <taxon>Bacteria</taxon>
        <taxon>Candidatus Uhriibacteriota</taxon>
    </lineage>
</organism>
<dbReference type="InterPro" id="IPR007197">
    <property type="entry name" value="rSAM"/>
</dbReference>
<proteinExistence type="predicted"/>
<dbReference type="Gene3D" id="3.20.20.70">
    <property type="entry name" value="Aldolase class I"/>
    <property type="match status" value="1"/>
</dbReference>
<dbReference type="InterPro" id="IPR013785">
    <property type="entry name" value="Aldolase_TIM"/>
</dbReference>
<dbReference type="Proteomes" id="UP000176603">
    <property type="component" value="Unassembled WGS sequence"/>
</dbReference>
<evidence type="ECO:0000256" key="3">
    <source>
        <dbReference type="ARBA" id="ARBA00023004"/>
    </source>
</evidence>
<evidence type="ECO:0000256" key="2">
    <source>
        <dbReference type="ARBA" id="ARBA00022723"/>
    </source>
</evidence>
<dbReference type="SUPFAM" id="SSF102114">
    <property type="entry name" value="Radical SAM enzymes"/>
    <property type="match status" value="1"/>
</dbReference>
<keyword evidence="1" id="KW-0949">S-adenosyl-L-methionine</keyword>
<keyword evidence="3" id="KW-0408">Iron</keyword>
<keyword evidence="4" id="KW-0411">Iron-sulfur</keyword>
<dbReference type="InterPro" id="IPR058240">
    <property type="entry name" value="rSAM_sf"/>
</dbReference>
<name>A0A1F7UN60_9BACT</name>
<sequence>MHEVHFTGGEPTKNPELATIAAGLSALGLEVKTTTNGQFNKEQLERLIHSGLRSFNFSVHSLRPEVFREQQTGRGGARLIAPGTLVRKKTPAMEWATGQITRELAMILMARELGADVKINSVISSSRDIQNAREIMNWASEHRIPIRLLNDLGSGMESIEAIREFIRLVGAEEVLRKVTIGASACSTVYRMPDGYEFGFKQIRDFKLESMCRTCPRDTDGTCEERFYGVRLQKNDVGQYRMRLCLQETTPVTEMAIEEFLKSPQLEEIRSYMD</sequence>
<evidence type="ECO:0000259" key="5">
    <source>
        <dbReference type="Pfam" id="PF04055"/>
    </source>
</evidence>
<dbReference type="EMBL" id="MGEH01000017">
    <property type="protein sequence ID" value="OGL79127.1"/>
    <property type="molecule type" value="Genomic_DNA"/>
</dbReference>
<evidence type="ECO:0000256" key="1">
    <source>
        <dbReference type="ARBA" id="ARBA00022691"/>
    </source>
</evidence>
<reference evidence="6 7" key="1">
    <citation type="journal article" date="2016" name="Nat. Commun.">
        <title>Thousands of microbial genomes shed light on interconnected biogeochemical processes in an aquifer system.</title>
        <authorList>
            <person name="Anantharaman K."/>
            <person name="Brown C.T."/>
            <person name="Hug L.A."/>
            <person name="Sharon I."/>
            <person name="Castelle C.J."/>
            <person name="Probst A.J."/>
            <person name="Thomas B.C."/>
            <person name="Singh A."/>
            <person name="Wilkins M.J."/>
            <person name="Karaoz U."/>
            <person name="Brodie E.L."/>
            <person name="Williams K.H."/>
            <person name="Hubbard S.S."/>
            <person name="Banfield J.F."/>
        </authorList>
    </citation>
    <scope>NUCLEOTIDE SEQUENCE [LARGE SCALE GENOMIC DNA]</scope>
</reference>
<dbReference type="STRING" id="1802399.A3E39_04150"/>
<dbReference type="GO" id="GO:0046872">
    <property type="term" value="F:metal ion binding"/>
    <property type="evidence" value="ECO:0007669"/>
    <property type="project" value="UniProtKB-KW"/>
</dbReference>
<dbReference type="PANTHER" id="PTHR11228">
    <property type="entry name" value="RADICAL SAM DOMAIN PROTEIN"/>
    <property type="match status" value="1"/>
</dbReference>
<evidence type="ECO:0000256" key="4">
    <source>
        <dbReference type="ARBA" id="ARBA00023014"/>
    </source>
</evidence>
<dbReference type="GO" id="GO:0003824">
    <property type="term" value="F:catalytic activity"/>
    <property type="evidence" value="ECO:0007669"/>
    <property type="project" value="InterPro"/>
</dbReference>
<dbReference type="AlphaFoldDB" id="A0A1F7UN60"/>
<dbReference type="InterPro" id="IPR050377">
    <property type="entry name" value="Radical_SAM_PqqE_MftC-like"/>
</dbReference>
<comment type="caution">
    <text evidence="6">The sequence shown here is derived from an EMBL/GenBank/DDBJ whole genome shotgun (WGS) entry which is preliminary data.</text>
</comment>
<dbReference type="PANTHER" id="PTHR11228:SF7">
    <property type="entry name" value="PQQA PEPTIDE CYCLASE"/>
    <property type="match status" value="1"/>
</dbReference>
<protein>
    <recommendedName>
        <fullName evidence="5">Radical SAM core domain-containing protein</fullName>
    </recommendedName>
</protein>
<keyword evidence="2" id="KW-0479">Metal-binding</keyword>
<dbReference type="GO" id="GO:0051536">
    <property type="term" value="F:iron-sulfur cluster binding"/>
    <property type="evidence" value="ECO:0007669"/>
    <property type="project" value="UniProtKB-KW"/>
</dbReference>
<gene>
    <name evidence="6" type="ORF">A3E39_04150</name>
</gene>
<dbReference type="Pfam" id="PF04055">
    <property type="entry name" value="Radical_SAM"/>
    <property type="match status" value="1"/>
</dbReference>